<keyword evidence="6" id="KW-0547">Nucleotide-binding</keyword>
<name>A0A8J2P2W4_9HEXA</name>
<evidence type="ECO:0000256" key="1">
    <source>
        <dbReference type="ARBA" id="ARBA00004496"/>
    </source>
</evidence>
<keyword evidence="5" id="KW-0808">Transferase</keyword>
<evidence type="ECO:0000256" key="4">
    <source>
        <dbReference type="ARBA" id="ARBA00022527"/>
    </source>
</evidence>
<comment type="catalytic activity">
    <reaction evidence="9">
        <text>L-seryl-[I-kappa-B protein] + ATP = O-phospho-L-seryl-[I-kappa-B protein] + ADP + H(+)</text>
        <dbReference type="Rhea" id="RHEA:19073"/>
        <dbReference type="Rhea" id="RHEA-COMP:13698"/>
        <dbReference type="Rhea" id="RHEA-COMP:13699"/>
        <dbReference type="ChEBI" id="CHEBI:15378"/>
        <dbReference type="ChEBI" id="CHEBI:29999"/>
        <dbReference type="ChEBI" id="CHEBI:30616"/>
        <dbReference type="ChEBI" id="CHEBI:83421"/>
        <dbReference type="ChEBI" id="CHEBI:456216"/>
        <dbReference type="EC" id="2.7.11.10"/>
    </reaction>
</comment>
<dbReference type="SMART" id="SM00220">
    <property type="entry name" value="S_TKc"/>
    <property type="match status" value="1"/>
</dbReference>
<evidence type="ECO:0000256" key="7">
    <source>
        <dbReference type="ARBA" id="ARBA00022777"/>
    </source>
</evidence>
<dbReference type="GO" id="GO:0005737">
    <property type="term" value="C:cytoplasm"/>
    <property type="evidence" value="ECO:0007669"/>
    <property type="project" value="UniProtKB-SubCell"/>
</dbReference>
<dbReference type="OrthoDB" id="267381at2759"/>
<dbReference type="EC" id="2.7.11.10" evidence="2"/>
<evidence type="ECO:0000256" key="6">
    <source>
        <dbReference type="ARBA" id="ARBA00022741"/>
    </source>
</evidence>
<evidence type="ECO:0000256" key="9">
    <source>
        <dbReference type="ARBA" id="ARBA00048789"/>
    </source>
</evidence>
<evidence type="ECO:0000256" key="3">
    <source>
        <dbReference type="ARBA" id="ARBA00022490"/>
    </source>
</evidence>
<feature type="region of interest" description="Disordered" evidence="10">
    <location>
        <begin position="80"/>
        <end position="102"/>
    </location>
</feature>
<keyword evidence="4" id="KW-0723">Serine/threonine-protein kinase</keyword>
<dbReference type="InterPro" id="IPR051180">
    <property type="entry name" value="IKK"/>
</dbReference>
<keyword evidence="7" id="KW-0418">Kinase</keyword>
<dbReference type="Proteomes" id="UP000708208">
    <property type="component" value="Unassembled WGS sequence"/>
</dbReference>
<reference evidence="12" key="1">
    <citation type="submission" date="2021-06" db="EMBL/GenBank/DDBJ databases">
        <authorList>
            <person name="Hodson N. C."/>
            <person name="Mongue J. A."/>
            <person name="Jaron S. K."/>
        </authorList>
    </citation>
    <scope>NUCLEOTIDE SEQUENCE</scope>
</reference>
<keyword evidence="8" id="KW-0067">ATP-binding</keyword>
<keyword evidence="13" id="KW-1185">Reference proteome</keyword>
<evidence type="ECO:0000313" key="13">
    <source>
        <dbReference type="Proteomes" id="UP000708208"/>
    </source>
</evidence>
<dbReference type="EMBL" id="CAJVCH010186578">
    <property type="protein sequence ID" value="CAG7729935.1"/>
    <property type="molecule type" value="Genomic_DNA"/>
</dbReference>
<evidence type="ECO:0000256" key="5">
    <source>
        <dbReference type="ARBA" id="ARBA00022679"/>
    </source>
</evidence>
<dbReference type="PROSITE" id="PS00108">
    <property type="entry name" value="PROTEIN_KINASE_ST"/>
    <property type="match status" value="1"/>
</dbReference>
<feature type="domain" description="Protein kinase" evidence="11">
    <location>
        <begin position="3"/>
        <end position="305"/>
    </location>
</feature>
<sequence length="742" mass="85449">MDWKKVKTLGAGTFGTVSLWKCASTGEFVAVKIFRIPAQHYRALSFADKYKILCKTEVERMEGIHHPNIVAAMVPPKELSDEAKKSQKSSQSGSSDNDSDPVFESPQHDLPFLCMEYCSKGDLRQLLKRPQNLNGLQEDEILSILSDISNAILYLHNEKRILHRDIKPENIVIQWDPALKRAVYKLSDFGLAKDVSSLETLCSTQVGTAEYLAPEIRIGVRYNRTVDFWSFGLVAYEISCGRLPFTKENLPSFNNRLPRSFKQIPMRTHLAELYRKNLSNWLPSMLQFDPGKRGCLKILKDHKEVATCSLAWLRNLLETTFLHIHSHIAGQLVFRVLPNTTLGEVQFWIQDLTNLPVEDQMLLTADGTELTSQEMARDYSNDSNSLLFLIQKTGQRIYTRIELPKSLNSLLIESDDSFDANSDRLKELWSDDIFHVQTQLRRTEEFLKAEEALRKKHIRSGSPTVAQEDVERMKDLQIRFRELRASFHTIVTMDKMLEEVDGKFPGDNLRSIDLSSAEIKTAVEDLHSYTENYFHEYFQYCNANLRLHEGLNSTILTELYENLLREYDDWKTLAMKGTYDLKKLEEVRKIISIFLTVQKTILISVDNNIKLLTERTIPQKEKQEKVLKIFEKLERFQRHLMKQRQMKQQMILELALSLQSMNPTCQAQLSPPSSSIRNQNGHASPKFPTKLITSVKSVFEGRKQKQGPILVSEMTRTNFPSCVESDVNPEGSDNFWVVVDKE</sequence>
<evidence type="ECO:0000256" key="10">
    <source>
        <dbReference type="SAM" id="MobiDB-lite"/>
    </source>
</evidence>
<proteinExistence type="predicted"/>
<dbReference type="InterPro" id="IPR008271">
    <property type="entry name" value="Ser/Thr_kinase_AS"/>
</dbReference>
<dbReference type="GO" id="GO:0008384">
    <property type="term" value="F:IkappaB kinase activity"/>
    <property type="evidence" value="ECO:0007669"/>
    <property type="project" value="UniProtKB-EC"/>
</dbReference>
<dbReference type="GO" id="GO:0005524">
    <property type="term" value="F:ATP binding"/>
    <property type="evidence" value="ECO:0007669"/>
    <property type="project" value="UniProtKB-KW"/>
</dbReference>
<keyword evidence="3" id="KW-0963">Cytoplasm</keyword>
<dbReference type="InterPro" id="IPR000719">
    <property type="entry name" value="Prot_kinase_dom"/>
</dbReference>
<evidence type="ECO:0000259" key="11">
    <source>
        <dbReference type="PROSITE" id="PS50011"/>
    </source>
</evidence>
<evidence type="ECO:0000256" key="8">
    <source>
        <dbReference type="ARBA" id="ARBA00022840"/>
    </source>
</evidence>
<organism evidence="12 13">
    <name type="scientific">Allacma fusca</name>
    <dbReference type="NCBI Taxonomy" id="39272"/>
    <lineage>
        <taxon>Eukaryota</taxon>
        <taxon>Metazoa</taxon>
        <taxon>Ecdysozoa</taxon>
        <taxon>Arthropoda</taxon>
        <taxon>Hexapoda</taxon>
        <taxon>Collembola</taxon>
        <taxon>Symphypleona</taxon>
        <taxon>Sminthuridae</taxon>
        <taxon>Allacma</taxon>
    </lineage>
</organism>
<protein>
    <recommendedName>
        <fullName evidence="2">IkappaB kinase</fullName>
        <ecNumber evidence="2">2.7.11.10</ecNumber>
    </recommendedName>
</protein>
<dbReference type="Pfam" id="PF00069">
    <property type="entry name" value="Pkinase"/>
    <property type="match status" value="1"/>
</dbReference>
<evidence type="ECO:0000256" key="2">
    <source>
        <dbReference type="ARBA" id="ARBA00012442"/>
    </source>
</evidence>
<comment type="subcellular location">
    <subcellularLocation>
        <location evidence="1">Cytoplasm</location>
    </subcellularLocation>
</comment>
<gene>
    <name evidence="12" type="ORF">AFUS01_LOCUS18620</name>
</gene>
<dbReference type="PANTHER" id="PTHR22969:SF17">
    <property type="entry name" value="INHIBITOR OF NUCLEAR FACTOR KAPPA-B KINASE SUBUNIT BETA"/>
    <property type="match status" value="1"/>
</dbReference>
<dbReference type="PANTHER" id="PTHR22969">
    <property type="entry name" value="IKB KINASE"/>
    <property type="match status" value="1"/>
</dbReference>
<dbReference type="AlphaFoldDB" id="A0A8J2P2W4"/>
<dbReference type="PROSITE" id="PS50011">
    <property type="entry name" value="PROTEIN_KINASE_DOM"/>
    <property type="match status" value="1"/>
</dbReference>
<comment type="caution">
    <text evidence="12">The sequence shown here is derived from an EMBL/GenBank/DDBJ whole genome shotgun (WGS) entry which is preliminary data.</text>
</comment>
<accession>A0A8J2P2W4</accession>
<evidence type="ECO:0000313" key="12">
    <source>
        <dbReference type="EMBL" id="CAG7729935.1"/>
    </source>
</evidence>